<protein>
    <submittedName>
        <fullName evidence="1">Uncharacterized protein</fullName>
    </submittedName>
</protein>
<name>A0ABS9CAG2_9FLAO</name>
<reference evidence="1" key="1">
    <citation type="submission" date="2021-08" db="EMBL/GenBank/DDBJ databases">
        <title>Complete genome sequence of Chryseobacterium sp strain PS-8.</title>
        <authorList>
            <person name="Das S.K."/>
        </authorList>
    </citation>
    <scope>NUCLEOTIDE SEQUENCE</scope>
    <source>
        <strain evidence="1">PS-8</strain>
    </source>
</reference>
<organism evidence="1 2">
    <name type="scientific">Chryseobacterium indicum</name>
    <dbReference type="NCBI Taxonomy" id="2766954"/>
    <lineage>
        <taxon>Bacteria</taxon>
        <taxon>Pseudomonadati</taxon>
        <taxon>Bacteroidota</taxon>
        <taxon>Flavobacteriia</taxon>
        <taxon>Flavobacteriales</taxon>
        <taxon>Weeksellaceae</taxon>
        <taxon>Chryseobacterium group</taxon>
        <taxon>Chryseobacterium</taxon>
    </lineage>
</organism>
<dbReference type="EMBL" id="JACSGT010000002">
    <property type="protein sequence ID" value="MCF2220677.1"/>
    <property type="molecule type" value="Genomic_DNA"/>
</dbReference>
<evidence type="ECO:0000313" key="1">
    <source>
        <dbReference type="EMBL" id="MCF2220677.1"/>
    </source>
</evidence>
<gene>
    <name evidence="1" type="ORF">H9Q08_15425</name>
</gene>
<accession>A0ABS9CAG2</accession>
<comment type="caution">
    <text evidence="1">The sequence shown here is derived from an EMBL/GenBank/DDBJ whole genome shotgun (WGS) entry which is preliminary data.</text>
</comment>
<sequence length="63" mass="7132">MKIKLIITALFFINTLSAQKIYFPKITASDSVILERRITDIAAKILEKYKNSKTPDSLETSSI</sequence>
<keyword evidence="2" id="KW-1185">Reference proteome</keyword>
<evidence type="ECO:0000313" key="2">
    <source>
        <dbReference type="Proteomes" id="UP001430374"/>
    </source>
</evidence>
<dbReference type="RefSeq" id="WP_235132091.1">
    <property type="nucleotide sequence ID" value="NZ_JACSGT010000002.1"/>
</dbReference>
<dbReference type="Proteomes" id="UP001430374">
    <property type="component" value="Unassembled WGS sequence"/>
</dbReference>
<proteinExistence type="predicted"/>